<name>A0ABW2FM00_9BACL</name>
<dbReference type="Proteomes" id="UP001596378">
    <property type="component" value="Unassembled WGS sequence"/>
</dbReference>
<accession>A0ABW2FM00</accession>
<evidence type="ECO:0008006" key="3">
    <source>
        <dbReference type="Google" id="ProtNLM"/>
    </source>
</evidence>
<comment type="caution">
    <text evidence="1">The sequence shown here is derived from an EMBL/GenBank/DDBJ whole genome shotgun (WGS) entry which is preliminary data.</text>
</comment>
<evidence type="ECO:0000313" key="2">
    <source>
        <dbReference type="Proteomes" id="UP001596378"/>
    </source>
</evidence>
<proteinExistence type="predicted"/>
<reference evidence="2" key="1">
    <citation type="journal article" date="2019" name="Int. J. Syst. Evol. Microbiol.">
        <title>The Global Catalogue of Microorganisms (GCM) 10K type strain sequencing project: providing services to taxonomists for standard genome sequencing and annotation.</title>
        <authorList>
            <consortium name="The Broad Institute Genomics Platform"/>
            <consortium name="The Broad Institute Genome Sequencing Center for Infectious Disease"/>
            <person name="Wu L."/>
            <person name="Ma J."/>
        </authorList>
    </citation>
    <scope>NUCLEOTIDE SEQUENCE [LARGE SCALE GENOMIC DNA]</scope>
    <source>
        <strain evidence="2">KCTC 12907</strain>
    </source>
</reference>
<dbReference type="Gene3D" id="3.80.10.10">
    <property type="entry name" value="Ribonuclease Inhibitor"/>
    <property type="match status" value="1"/>
</dbReference>
<gene>
    <name evidence="1" type="ORF">ACFQMJ_31740</name>
</gene>
<dbReference type="RefSeq" id="WP_378047574.1">
    <property type="nucleotide sequence ID" value="NZ_JBHMDN010000014.1"/>
</dbReference>
<dbReference type="EMBL" id="JBHTAI010000030">
    <property type="protein sequence ID" value="MFC7153135.1"/>
    <property type="molecule type" value="Genomic_DNA"/>
</dbReference>
<dbReference type="InterPro" id="IPR032675">
    <property type="entry name" value="LRR_dom_sf"/>
</dbReference>
<organism evidence="1 2">
    <name type="scientific">Cohnella cellulosilytica</name>
    <dbReference type="NCBI Taxonomy" id="986710"/>
    <lineage>
        <taxon>Bacteria</taxon>
        <taxon>Bacillati</taxon>
        <taxon>Bacillota</taxon>
        <taxon>Bacilli</taxon>
        <taxon>Bacillales</taxon>
        <taxon>Paenibacillaceae</taxon>
        <taxon>Cohnella</taxon>
    </lineage>
</organism>
<sequence>MNWHASIQGVPWNEEKMNAAVEQLRHRATVSFLVGVDLTEELLELDARVFAKRPDLILHIWNRDEKTRYTDEFLETLASMKHAAALKLDLRLPQDLTRLGALKQMRFLNVSSPKKAQNLDFIRSYNELTYLELHGKFDNLAPIAECARLDTLVLNCAIDRLDVVTELPAIQYLSIDSCELKGPLEVLADSNVSMLVLSSVRNLSDIQAVGQLRGLSYLGLSLSKVERLCDFSKLGNLRQLELSCMKSLRDIGKLWSARRLEVLELREINTAIKAEAFAPMGEMENLRQVDFRFIDFNKGRIAAISQQLERTGKSHLLYENIPQEQRIRSLALEHLAPILT</sequence>
<keyword evidence="2" id="KW-1185">Reference proteome</keyword>
<dbReference type="SUPFAM" id="SSF52058">
    <property type="entry name" value="L domain-like"/>
    <property type="match status" value="1"/>
</dbReference>
<protein>
    <recommendedName>
        <fullName evidence="3">Internalin A</fullName>
    </recommendedName>
</protein>
<evidence type="ECO:0000313" key="1">
    <source>
        <dbReference type="EMBL" id="MFC7153135.1"/>
    </source>
</evidence>